<protein>
    <submittedName>
        <fullName evidence="2">Uncharacterized protein</fullName>
    </submittedName>
</protein>
<dbReference type="AlphaFoldDB" id="A0A448D662"/>
<organism evidence="2 3">
    <name type="scientific">Neisseria canis</name>
    <dbReference type="NCBI Taxonomy" id="493"/>
    <lineage>
        <taxon>Bacteria</taxon>
        <taxon>Pseudomonadati</taxon>
        <taxon>Pseudomonadota</taxon>
        <taxon>Betaproteobacteria</taxon>
        <taxon>Neisseriales</taxon>
        <taxon>Neisseriaceae</taxon>
        <taxon>Neisseria</taxon>
    </lineage>
</organism>
<evidence type="ECO:0000256" key="1">
    <source>
        <dbReference type="SAM" id="Phobius"/>
    </source>
</evidence>
<reference evidence="2 3" key="1">
    <citation type="submission" date="2018-12" db="EMBL/GenBank/DDBJ databases">
        <authorList>
            <consortium name="Pathogen Informatics"/>
        </authorList>
    </citation>
    <scope>NUCLEOTIDE SEQUENCE [LARGE SCALE GENOMIC DNA]</scope>
    <source>
        <strain evidence="2 3">NCTC10296</strain>
    </source>
</reference>
<dbReference type="OrthoDB" id="8607356at2"/>
<proteinExistence type="predicted"/>
<keyword evidence="1" id="KW-0472">Membrane</keyword>
<feature type="transmembrane region" description="Helical" evidence="1">
    <location>
        <begin position="20"/>
        <end position="42"/>
    </location>
</feature>
<name>A0A448D662_9NEIS</name>
<keyword evidence="1" id="KW-1133">Transmembrane helix</keyword>
<feature type="transmembrane region" description="Helical" evidence="1">
    <location>
        <begin position="49"/>
        <end position="71"/>
    </location>
</feature>
<gene>
    <name evidence="2" type="ORF">NCTC10296_00503</name>
</gene>
<dbReference type="RefSeq" id="WP_085416872.1">
    <property type="nucleotide sequence ID" value="NZ_CAUJPY010000029.1"/>
</dbReference>
<evidence type="ECO:0000313" key="2">
    <source>
        <dbReference type="EMBL" id="VEE99750.1"/>
    </source>
</evidence>
<accession>A0A448D662</accession>
<evidence type="ECO:0000313" key="3">
    <source>
        <dbReference type="Proteomes" id="UP000279284"/>
    </source>
</evidence>
<keyword evidence="3" id="KW-1185">Reference proteome</keyword>
<sequence>MTWPIPEIPDVVKPASKSNVGLWFVGLIVLYLIAAPFIWKLWSNENRSLLWLLIGFPLLLWLLSLFVVFIWKMNQDSQFKAWEQEKDNIRQRWILWAQKKLALVDSSFHLPTTFDTARILIPNSIDNKGHIYTFSTDLDSDDHISTIYTKCLKEIINFLHKVQNNKINIYVEAEDEDTYQKHIEYLEASLNSMNIQSSLKPQLCQTGIQLDLIDHWFENTIEGLNIIFSVAHNHDDQFSEFTEHISWVALTSTEWAKQNKLPIQAFIQRPIDIDISDKQLLGVASKQFKGYGLVGKEIEVFWSVGISQNEAIQLNTAIFKSGINLSYEKKQAAILNIDACIGTPSVNMACLALALATYNLNQQHQLLFAWPNKNGLVNLSLLYTSETHLSS</sequence>
<dbReference type="KEGG" id="nci:NCTC10296_00503"/>
<dbReference type="EMBL" id="LR134313">
    <property type="protein sequence ID" value="VEE99750.1"/>
    <property type="molecule type" value="Genomic_DNA"/>
</dbReference>
<keyword evidence="1" id="KW-0812">Transmembrane</keyword>
<dbReference type="Proteomes" id="UP000279284">
    <property type="component" value="Chromosome"/>
</dbReference>